<protein>
    <submittedName>
        <fullName evidence="1">Uncharacterized protein</fullName>
    </submittedName>
</protein>
<dbReference type="Proteomes" id="UP000247152">
    <property type="component" value="Unassembled WGS sequence"/>
</dbReference>
<evidence type="ECO:0000313" key="1">
    <source>
        <dbReference type="EMBL" id="PWY54488.1"/>
    </source>
</evidence>
<sequence length="63" mass="6787">MVFVGSVSVVFPTVQKTGQQEVIRKAVVISHAKVFADREDRIVGVVTPLANALHVLSGLTKRS</sequence>
<name>A0A317TZH4_9GAMM</name>
<dbReference type="AlphaFoldDB" id="A0A317TZH4"/>
<proteinExistence type="predicted"/>
<reference evidence="1 2" key="1">
    <citation type="submission" date="2018-05" db="EMBL/GenBank/DDBJ databases">
        <title>Legionella qingyii sp.nov., whole genome shotgun sequence.</title>
        <authorList>
            <person name="Wu H."/>
            <person name="Zhu Q."/>
            <person name="Hu C."/>
        </authorList>
    </citation>
    <scope>NUCLEOTIDE SEQUENCE [LARGE SCALE GENOMIC DNA]</scope>
    <source>
        <strain evidence="1 2">HEB18</strain>
    </source>
</reference>
<organism evidence="1 2">
    <name type="scientific">Legionella qingyii</name>
    <dbReference type="NCBI Taxonomy" id="2184757"/>
    <lineage>
        <taxon>Bacteria</taxon>
        <taxon>Pseudomonadati</taxon>
        <taxon>Pseudomonadota</taxon>
        <taxon>Gammaproteobacteria</taxon>
        <taxon>Legionellales</taxon>
        <taxon>Legionellaceae</taxon>
        <taxon>Legionella</taxon>
    </lineage>
</organism>
<evidence type="ECO:0000313" key="2">
    <source>
        <dbReference type="Proteomes" id="UP000247152"/>
    </source>
</evidence>
<gene>
    <name evidence="1" type="ORF">DGG96_16770</name>
</gene>
<comment type="caution">
    <text evidence="1">The sequence shown here is derived from an EMBL/GenBank/DDBJ whole genome shotgun (WGS) entry which is preliminary data.</text>
</comment>
<dbReference type="EMBL" id="QHJG01000033">
    <property type="protein sequence ID" value="PWY54488.1"/>
    <property type="molecule type" value="Genomic_DNA"/>
</dbReference>
<accession>A0A317TZH4</accession>